<evidence type="ECO:0000313" key="3">
    <source>
        <dbReference type="Proteomes" id="UP001501742"/>
    </source>
</evidence>
<feature type="domain" description="PhnB-like" evidence="1">
    <location>
        <begin position="5"/>
        <end position="133"/>
    </location>
</feature>
<dbReference type="RefSeq" id="WP_204606931.1">
    <property type="nucleotide sequence ID" value="NZ_BAAAJX010000008.1"/>
</dbReference>
<sequence length="144" mass="15560">MTSRLNPYLGFRDDARQALEFYHSVFGGDLRIGTFAEMGAVQDPADADKVMHGQLETTRGYVLMASDTPASMSRSETNNISMSLSGDADDADDLRGYFAALSDGGQVLEPLTRAPWGDEFGMVTDRFGVTWLVNVTATQPAPSA</sequence>
<dbReference type="CDD" id="cd06588">
    <property type="entry name" value="PhnB_like"/>
    <property type="match status" value="1"/>
</dbReference>
<protein>
    <submittedName>
        <fullName evidence="2">VOC family protein</fullName>
    </submittedName>
</protein>
<comment type="caution">
    <text evidence="2">The sequence shown here is derived from an EMBL/GenBank/DDBJ whole genome shotgun (WGS) entry which is preliminary data.</text>
</comment>
<name>A0ABN1ZDI2_9MICO</name>
<dbReference type="Pfam" id="PF06983">
    <property type="entry name" value="3-dmu-9_3-mt"/>
    <property type="match status" value="1"/>
</dbReference>
<reference evidence="2 3" key="1">
    <citation type="journal article" date="2019" name="Int. J. Syst. Evol. Microbiol.">
        <title>The Global Catalogue of Microorganisms (GCM) 10K type strain sequencing project: providing services to taxonomists for standard genome sequencing and annotation.</title>
        <authorList>
            <consortium name="The Broad Institute Genomics Platform"/>
            <consortium name="The Broad Institute Genome Sequencing Center for Infectious Disease"/>
            <person name="Wu L."/>
            <person name="Ma J."/>
        </authorList>
    </citation>
    <scope>NUCLEOTIDE SEQUENCE [LARGE SCALE GENOMIC DNA]</scope>
    <source>
        <strain evidence="2 3">JCM 12140</strain>
    </source>
</reference>
<dbReference type="Gene3D" id="3.10.180.10">
    <property type="entry name" value="2,3-Dihydroxybiphenyl 1,2-Dioxygenase, domain 1"/>
    <property type="match status" value="1"/>
</dbReference>
<dbReference type="EMBL" id="BAAAJX010000008">
    <property type="protein sequence ID" value="GAA1493649.1"/>
    <property type="molecule type" value="Genomic_DNA"/>
</dbReference>
<accession>A0ABN1ZDI2</accession>
<evidence type="ECO:0000313" key="2">
    <source>
        <dbReference type="EMBL" id="GAA1493649.1"/>
    </source>
</evidence>
<evidence type="ECO:0000259" key="1">
    <source>
        <dbReference type="Pfam" id="PF06983"/>
    </source>
</evidence>
<dbReference type="PANTHER" id="PTHR33990">
    <property type="entry name" value="PROTEIN YJDN-RELATED"/>
    <property type="match status" value="1"/>
</dbReference>
<dbReference type="InterPro" id="IPR029068">
    <property type="entry name" value="Glyas_Bleomycin-R_OHBP_Dase"/>
</dbReference>
<keyword evidence="3" id="KW-1185">Reference proteome</keyword>
<dbReference type="SUPFAM" id="SSF54593">
    <property type="entry name" value="Glyoxalase/Bleomycin resistance protein/Dihydroxybiphenyl dioxygenase"/>
    <property type="match status" value="1"/>
</dbReference>
<dbReference type="PANTHER" id="PTHR33990:SF1">
    <property type="entry name" value="PROTEIN YJDN"/>
    <property type="match status" value="1"/>
</dbReference>
<dbReference type="InterPro" id="IPR028973">
    <property type="entry name" value="PhnB-like"/>
</dbReference>
<gene>
    <name evidence="2" type="ORF">GCM10009627_19950</name>
</gene>
<proteinExistence type="predicted"/>
<organism evidence="2 3">
    <name type="scientific">Curtobacterium herbarum</name>
    <dbReference type="NCBI Taxonomy" id="150122"/>
    <lineage>
        <taxon>Bacteria</taxon>
        <taxon>Bacillati</taxon>
        <taxon>Actinomycetota</taxon>
        <taxon>Actinomycetes</taxon>
        <taxon>Micrococcales</taxon>
        <taxon>Microbacteriaceae</taxon>
        <taxon>Curtobacterium</taxon>
    </lineage>
</organism>
<dbReference type="Proteomes" id="UP001501742">
    <property type="component" value="Unassembled WGS sequence"/>
</dbReference>